<dbReference type="SUPFAM" id="SSF89095">
    <property type="entry name" value="GatB/YqeY motif"/>
    <property type="match status" value="1"/>
</dbReference>
<protein>
    <submittedName>
        <fullName evidence="1">Glutamyl-tRNA amidotransferase</fullName>
    </submittedName>
</protein>
<reference evidence="2" key="1">
    <citation type="submission" date="2017-11" db="EMBL/GenBank/DDBJ databases">
        <authorList>
            <person name="Duchaud E."/>
        </authorList>
    </citation>
    <scope>NUCLEOTIDE SEQUENCE [LARGE SCALE GENOMIC DNA]</scope>
    <source>
        <strain evidence="2">Tenacibaculum sp. TNO020</strain>
    </source>
</reference>
<dbReference type="Proteomes" id="UP000234211">
    <property type="component" value="Unassembled WGS sequence"/>
</dbReference>
<sequence>MGLQKQVIEQMKVAMKAKDTVALTALRALKSAFMIANTQTGTATEISEEEALKIIQKQVKQRKDSAAVFTEQKRDDLAKPELEEATVLEQFLPEALSEEEIAKVVAEVIAKTNATGMKDMGKVMGIVSKELAGKADGATISTIVKKTLA</sequence>
<dbReference type="InterPro" id="IPR023168">
    <property type="entry name" value="GatB_Yqey_C_2"/>
</dbReference>
<keyword evidence="2" id="KW-1185">Reference proteome</keyword>
<dbReference type="GeneID" id="86942138"/>
<dbReference type="InterPro" id="IPR019004">
    <property type="entry name" value="YqeY/Aim41"/>
</dbReference>
<dbReference type="OrthoDB" id="9788127at2"/>
<dbReference type="InterPro" id="IPR003789">
    <property type="entry name" value="Asn/Gln_tRNA_amidoTrase-B-like"/>
</dbReference>
<dbReference type="AlphaFoldDB" id="A0A2H1YIX5"/>
<dbReference type="GO" id="GO:0016740">
    <property type="term" value="F:transferase activity"/>
    <property type="evidence" value="ECO:0007669"/>
    <property type="project" value="UniProtKB-KW"/>
</dbReference>
<dbReference type="PANTHER" id="PTHR28055:SF1">
    <property type="entry name" value="ALTERED INHERITANCE OF MITOCHONDRIA PROTEIN 41, MITOCHONDRIAL"/>
    <property type="match status" value="1"/>
</dbReference>
<dbReference type="Gene3D" id="1.10.10.410">
    <property type="match status" value="1"/>
</dbReference>
<proteinExistence type="predicted"/>
<dbReference type="Pfam" id="PF09424">
    <property type="entry name" value="YqeY"/>
    <property type="match status" value="1"/>
</dbReference>
<keyword evidence="1" id="KW-0808">Transferase</keyword>
<evidence type="ECO:0000313" key="1">
    <source>
        <dbReference type="EMBL" id="SOS75464.1"/>
    </source>
</evidence>
<dbReference type="PANTHER" id="PTHR28055">
    <property type="entry name" value="ALTERED INHERITANCE OF MITOCHONDRIA PROTEIN 41, MITOCHONDRIAL"/>
    <property type="match status" value="1"/>
</dbReference>
<dbReference type="RefSeq" id="WP_101918090.1">
    <property type="nucleotide sequence ID" value="NZ_JAJGWR010000001.1"/>
</dbReference>
<dbReference type="GO" id="GO:0016884">
    <property type="term" value="F:carbon-nitrogen ligase activity, with glutamine as amido-N-donor"/>
    <property type="evidence" value="ECO:0007669"/>
    <property type="project" value="InterPro"/>
</dbReference>
<name>A0A2H1YIX5_9FLAO</name>
<evidence type="ECO:0000313" key="2">
    <source>
        <dbReference type="Proteomes" id="UP000234211"/>
    </source>
</evidence>
<organism evidence="1 2">
    <name type="scientific">Tenacibaculum piscium</name>
    <dbReference type="NCBI Taxonomy" id="1458515"/>
    <lineage>
        <taxon>Bacteria</taxon>
        <taxon>Pseudomonadati</taxon>
        <taxon>Bacteroidota</taxon>
        <taxon>Flavobacteriia</taxon>
        <taxon>Flavobacteriales</taxon>
        <taxon>Flavobacteriaceae</taxon>
        <taxon>Tenacibaculum</taxon>
    </lineage>
</organism>
<dbReference type="EMBL" id="OENF01000039">
    <property type="protein sequence ID" value="SOS75464.1"/>
    <property type="molecule type" value="Genomic_DNA"/>
</dbReference>
<gene>
    <name evidence="1" type="ORF">TNO020_440246</name>
</gene>
<dbReference type="Gene3D" id="1.10.1510.10">
    <property type="entry name" value="Uncharacterised protein YqeY/AIM41 PF09424, N-terminal domain"/>
    <property type="match status" value="1"/>
</dbReference>
<accession>A0A2H1YIX5</accession>
<dbReference type="InterPro" id="IPR042184">
    <property type="entry name" value="YqeY/Aim41_N"/>
</dbReference>